<reference evidence="1" key="1">
    <citation type="submission" date="2020-08" db="EMBL/GenBank/DDBJ databases">
        <title>Genome public.</title>
        <authorList>
            <person name="Liu C."/>
            <person name="Sun Q."/>
        </authorList>
    </citation>
    <scope>NUCLEOTIDE SEQUENCE</scope>
    <source>
        <strain evidence="1">NSJ-33</strain>
    </source>
</reference>
<comment type="caution">
    <text evidence="1">The sequence shown here is derived from an EMBL/GenBank/DDBJ whole genome shotgun (WGS) entry which is preliminary data.</text>
</comment>
<proteinExistence type="predicted"/>
<dbReference type="EMBL" id="JACRSV010000002">
    <property type="protein sequence ID" value="MBC8560248.1"/>
    <property type="molecule type" value="Genomic_DNA"/>
</dbReference>
<protein>
    <submittedName>
        <fullName evidence="1">Uncharacterized protein</fullName>
    </submittedName>
</protein>
<sequence length="154" mass="17377">MSFLTSRAATCCIIGRPDLPPGYRATLEHEFDNLIAHGVTCYLFFGLDIFERLCLKTLRVLQQTYSYIPIKAVLLGTDINLLTKSEYDFDAVICLRPESDPSFSVSRIAIEHSRFMVYFQLTDFGGAQSDIIYGEGLGLRPINIAIRKKQNDNS</sequence>
<dbReference type="AlphaFoldDB" id="A0A926I356"/>
<dbReference type="Proteomes" id="UP000610760">
    <property type="component" value="Unassembled WGS sequence"/>
</dbReference>
<organism evidence="1 2">
    <name type="scientific">Fumia xinanensis</name>
    <dbReference type="NCBI Taxonomy" id="2763659"/>
    <lineage>
        <taxon>Bacteria</taxon>
        <taxon>Bacillati</taxon>
        <taxon>Bacillota</taxon>
        <taxon>Clostridia</taxon>
        <taxon>Eubacteriales</taxon>
        <taxon>Oscillospiraceae</taxon>
        <taxon>Fumia</taxon>
    </lineage>
</organism>
<evidence type="ECO:0000313" key="1">
    <source>
        <dbReference type="EMBL" id="MBC8560248.1"/>
    </source>
</evidence>
<dbReference type="RefSeq" id="WP_249295223.1">
    <property type="nucleotide sequence ID" value="NZ_JACRSV010000002.1"/>
</dbReference>
<gene>
    <name evidence="1" type="ORF">H8710_09225</name>
</gene>
<evidence type="ECO:0000313" key="2">
    <source>
        <dbReference type="Proteomes" id="UP000610760"/>
    </source>
</evidence>
<accession>A0A926I356</accession>
<name>A0A926I356_9FIRM</name>
<keyword evidence="2" id="KW-1185">Reference proteome</keyword>